<dbReference type="GO" id="GO:0000156">
    <property type="term" value="F:phosphorelay response regulator activity"/>
    <property type="evidence" value="ECO:0007669"/>
    <property type="project" value="TreeGrafter"/>
</dbReference>
<organism evidence="17 18">
    <name type="scientific">Labilibaculum filiforme</name>
    <dbReference type="NCBI Taxonomy" id="1940526"/>
    <lineage>
        <taxon>Bacteria</taxon>
        <taxon>Pseudomonadati</taxon>
        <taxon>Bacteroidota</taxon>
        <taxon>Bacteroidia</taxon>
        <taxon>Marinilabiliales</taxon>
        <taxon>Marinifilaceae</taxon>
        <taxon>Labilibaculum</taxon>
    </lineage>
</organism>
<evidence type="ECO:0000256" key="10">
    <source>
        <dbReference type="ARBA" id="ARBA00022989"/>
    </source>
</evidence>
<dbReference type="SUPFAM" id="SSF55874">
    <property type="entry name" value="ATPase domain of HSP90 chaperone/DNA topoisomerase II/histidine kinase"/>
    <property type="match status" value="1"/>
</dbReference>
<evidence type="ECO:0000313" key="18">
    <source>
        <dbReference type="Proteomes" id="UP000233535"/>
    </source>
</evidence>
<keyword evidence="10 13" id="KW-1133">Transmembrane helix</keyword>
<evidence type="ECO:0000256" key="8">
    <source>
        <dbReference type="ARBA" id="ARBA00022777"/>
    </source>
</evidence>
<feature type="domain" description="PAC" evidence="16">
    <location>
        <begin position="298"/>
        <end position="348"/>
    </location>
</feature>
<dbReference type="InterPro" id="IPR036097">
    <property type="entry name" value="HisK_dim/P_sf"/>
</dbReference>
<keyword evidence="7" id="KW-0547">Nucleotide-binding</keyword>
<evidence type="ECO:0000256" key="2">
    <source>
        <dbReference type="ARBA" id="ARBA00004141"/>
    </source>
</evidence>
<keyword evidence="4" id="KW-0597">Phosphoprotein</keyword>
<evidence type="ECO:0000259" key="14">
    <source>
        <dbReference type="PROSITE" id="PS50109"/>
    </source>
</evidence>
<sequence length="583" mass="66429">MFPIDIRTIYLSLTITSIINLILIGSLYFQIKNRYPGTFLILLSFFISATGNILVFLRSAIPDWISIPVANTLIVSSTIILLIGLEQFVKKKGYQLQNYILLLVFLLVHSYFTFVEPNLNARIINISFAYVLVSFQIAFLMLKRAPASMRKITSPVGYVFVGVFAIQIFRIIYLLQNNQKLTDYFKSEVSEALFILTWEIIIISLTYSIFLMYNKQLLIDVNAQEEKFSKAFHAAPFLIMLSKFSDGEIFEVNENVQSISGYHPNELIGIKSIDLRIWEHNSDRLKFTSDLLSNGIVIEDEYLFRKKSGELFPGLITAEIITINNEQSIISVINDITTRKQAELKLRNSEASLRELNSTKDKFFSIIAHDLKSPFNGIMGFSEILNNQVKNNNYEGIEKYAEIINTSSQHAMDLLTNLMEWSRVQTDLIKFNPEYIDVVPMIKSILELLKSASEHKSITINLNSSFNFILYADKEMIEVVLRNLISNAIKFTPHKGAINIATLEKENEYVISVADNGIGIENSKLEKLFRIDTSHSTLGTNNERGTGLGLILCRDFIAKHQGKIWVESELDVGSTFYFSLPKN</sequence>
<dbReference type="InterPro" id="IPR005467">
    <property type="entry name" value="His_kinase_dom"/>
</dbReference>
<evidence type="ECO:0000256" key="13">
    <source>
        <dbReference type="SAM" id="Phobius"/>
    </source>
</evidence>
<keyword evidence="11" id="KW-0902">Two-component regulatory system</keyword>
<dbReference type="InterPro" id="IPR004358">
    <property type="entry name" value="Sig_transdc_His_kin-like_C"/>
</dbReference>
<dbReference type="NCBIfam" id="TIGR00229">
    <property type="entry name" value="sensory_box"/>
    <property type="match status" value="1"/>
</dbReference>
<dbReference type="Gene3D" id="3.30.565.10">
    <property type="entry name" value="Histidine kinase-like ATPase, C-terminal domain"/>
    <property type="match status" value="1"/>
</dbReference>
<evidence type="ECO:0000256" key="1">
    <source>
        <dbReference type="ARBA" id="ARBA00000085"/>
    </source>
</evidence>
<dbReference type="InterPro" id="IPR000014">
    <property type="entry name" value="PAS"/>
</dbReference>
<proteinExistence type="predicted"/>
<evidence type="ECO:0000256" key="9">
    <source>
        <dbReference type="ARBA" id="ARBA00022840"/>
    </source>
</evidence>
<dbReference type="SMART" id="SM00388">
    <property type="entry name" value="HisKA"/>
    <property type="match status" value="1"/>
</dbReference>
<feature type="domain" description="Histidine kinase" evidence="14">
    <location>
        <begin position="366"/>
        <end position="583"/>
    </location>
</feature>
<keyword evidence="18" id="KW-1185">Reference proteome</keyword>
<dbReference type="CDD" id="cd00082">
    <property type="entry name" value="HisKA"/>
    <property type="match status" value="1"/>
</dbReference>
<keyword evidence="12 13" id="KW-0472">Membrane</keyword>
<dbReference type="GO" id="GO:0005524">
    <property type="term" value="F:ATP binding"/>
    <property type="evidence" value="ECO:0007669"/>
    <property type="project" value="UniProtKB-KW"/>
</dbReference>
<evidence type="ECO:0000256" key="5">
    <source>
        <dbReference type="ARBA" id="ARBA00022679"/>
    </source>
</evidence>
<dbReference type="OrthoDB" id="1112780at2"/>
<dbReference type="Gene3D" id="1.10.287.130">
    <property type="match status" value="1"/>
</dbReference>
<dbReference type="AlphaFoldDB" id="A0A2N3HUK8"/>
<evidence type="ECO:0000256" key="12">
    <source>
        <dbReference type="ARBA" id="ARBA00023136"/>
    </source>
</evidence>
<keyword evidence="5" id="KW-0808">Transferase</keyword>
<dbReference type="InterPro" id="IPR035965">
    <property type="entry name" value="PAS-like_dom_sf"/>
</dbReference>
<keyword evidence="6 13" id="KW-0812">Transmembrane</keyword>
<dbReference type="FunFam" id="3.30.565.10:FF:000006">
    <property type="entry name" value="Sensor histidine kinase WalK"/>
    <property type="match status" value="1"/>
</dbReference>
<evidence type="ECO:0000256" key="11">
    <source>
        <dbReference type="ARBA" id="ARBA00023012"/>
    </source>
</evidence>
<dbReference type="InterPro" id="IPR000700">
    <property type="entry name" value="PAS-assoc_C"/>
</dbReference>
<reference evidence="17 18" key="1">
    <citation type="journal article" date="2017" name="Front. Microbiol.">
        <title>Labilibaculum manganireducens gen. nov., sp. nov. and Labilibaculum filiforme sp. nov., Novel Bacteroidetes Isolated from Subsurface Sediments of the Baltic Sea.</title>
        <authorList>
            <person name="Vandieken V."/>
            <person name="Marshall I.P."/>
            <person name="Niemann H."/>
            <person name="Engelen B."/>
            <person name="Cypionka H."/>
        </authorList>
    </citation>
    <scope>NUCLEOTIDE SEQUENCE [LARGE SCALE GENOMIC DNA]</scope>
    <source>
        <strain evidence="17 18">59.16B</strain>
    </source>
</reference>
<dbReference type="GO" id="GO:0000155">
    <property type="term" value="F:phosphorelay sensor kinase activity"/>
    <property type="evidence" value="ECO:0007669"/>
    <property type="project" value="InterPro"/>
</dbReference>
<accession>A0A2N3HUK8</accession>
<comment type="subcellular location">
    <subcellularLocation>
        <location evidence="2">Membrane</location>
        <topology evidence="2">Multi-pass membrane protein</topology>
    </subcellularLocation>
</comment>
<dbReference type="PROSITE" id="PS50109">
    <property type="entry name" value="HIS_KIN"/>
    <property type="match status" value="1"/>
</dbReference>
<dbReference type="EC" id="2.7.13.3" evidence="3"/>
<dbReference type="Proteomes" id="UP000233535">
    <property type="component" value="Unassembled WGS sequence"/>
</dbReference>
<keyword evidence="9" id="KW-0067">ATP-binding</keyword>
<comment type="caution">
    <text evidence="17">The sequence shown here is derived from an EMBL/GenBank/DDBJ whole genome shotgun (WGS) entry which is preliminary data.</text>
</comment>
<comment type="catalytic activity">
    <reaction evidence="1">
        <text>ATP + protein L-histidine = ADP + protein N-phospho-L-histidine.</text>
        <dbReference type="EC" id="2.7.13.3"/>
    </reaction>
</comment>
<evidence type="ECO:0000259" key="16">
    <source>
        <dbReference type="PROSITE" id="PS50113"/>
    </source>
</evidence>
<evidence type="ECO:0000256" key="7">
    <source>
        <dbReference type="ARBA" id="ARBA00022741"/>
    </source>
</evidence>
<evidence type="ECO:0000256" key="6">
    <source>
        <dbReference type="ARBA" id="ARBA00022692"/>
    </source>
</evidence>
<dbReference type="GO" id="GO:0030295">
    <property type="term" value="F:protein kinase activator activity"/>
    <property type="evidence" value="ECO:0007669"/>
    <property type="project" value="TreeGrafter"/>
</dbReference>
<feature type="transmembrane region" description="Helical" evidence="13">
    <location>
        <begin position="193"/>
        <end position="213"/>
    </location>
</feature>
<dbReference type="Pfam" id="PF00512">
    <property type="entry name" value="HisKA"/>
    <property type="match status" value="1"/>
</dbReference>
<keyword evidence="8" id="KW-0418">Kinase</keyword>
<feature type="transmembrane region" description="Helical" evidence="13">
    <location>
        <begin position="6"/>
        <end position="27"/>
    </location>
</feature>
<dbReference type="PANTHER" id="PTHR42878">
    <property type="entry name" value="TWO-COMPONENT HISTIDINE KINASE"/>
    <property type="match status" value="1"/>
</dbReference>
<feature type="transmembrane region" description="Helical" evidence="13">
    <location>
        <begin position="39"/>
        <end position="58"/>
    </location>
</feature>
<protein>
    <recommendedName>
        <fullName evidence="3">histidine kinase</fullName>
        <ecNumber evidence="3">2.7.13.3</ecNumber>
    </recommendedName>
</protein>
<feature type="domain" description="PAS" evidence="15">
    <location>
        <begin position="246"/>
        <end position="269"/>
    </location>
</feature>
<dbReference type="EMBL" id="MVDD01000012">
    <property type="protein sequence ID" value="PKQ61733.1"/>
    <property type="molecule type" value="Genomic_DNA"/>
</dbReference>
<evidence type="ECO:0000313" key="17">
    <source>
        <dbReference type="EMBL" id="PKQ61733.1"/>
    </source>
</evidence>
<feature type="transmembrane region" description="Helical" evidence="13">
    <location>
        <begin position="121"/>
        <end position="142"/>
    </location>
</feature>
<dbReference type="InterPro" id="IPR003661">
    <property type="entry name" value="HisK_dim/P_dom"/>
</dbReference>
<dbReference type="SMART" id="SM00387">
    <property type="entry name" value="HATPase_c"/>
    <property type="match status" value="1"/>
</dbReference>
<dbReference type="Pfam" id="PF02518">
    <property type="entry name" value="HATPase_c"/>
    <property type="match status" value="1"/>
</dbReference>
<evidence type="ECO:0000259" key="15">
    <source>
        <dbReference type="PROSITE" id="PS50112"/>
    </source>
</evidence>
<dbReference type="Pfam" id="PF13426">
    <property type="entry name" value="PAS_9"/>
    <property type="match status" value="1"/>
</dbReference>
<feature type="transmembrane region" description="Helical" evidence="13">
    <location>
        <begin position="64"/>
        <end position="84"/>
    </location>
</feature>
<gene>
    <name evidence="17" type="ORF">BZG02_15030</name>
</gene>
<dbReference type="Gene3D" id="3.30.450.20">
    <property type="entry name" value="PAS domain"/>
    <property type="match status" value="1"/>
</dbReference>
<dbReference type="SUPFAM" id="SSF47384">
    <property type="entry name" value="Homodimeric domain of signal transducing histidine kinase"/>
    <property type="match status" value="1"/>
</dbReference>
<evidence type="ECO:0000256" key="4">
    <source>
        <dbReference type="ARBA" id="ARBA00022553"/>
    </source>
</evidence>
<dbReference type="InterPro" id="IPR003594">
    <property type="entry name" value="HATPase_dom"/>
</dbReference>
<dbReference type="PROSITE" id="PS50113">
    <property type="entry name" value="PAC"/>
    <property type="match status" value="1"/>
</dbReference>
<name>A0A2N3HUK8_9BACT</name>
<dbReference type="InterPro" id="IPR050351">
    <property type="entry name" value="BphY/WalK/GraS-like"/>
</dbReference>
<dbReference type="PANTHER" id="PTHR42878:SF7">
    <property type="entry name" value="SENSOR HISTIDINE KINASE GLRK"/>
    <property type="match status" value="1"/>
</dbReference>
<dbReference type="SUPFAM" id="SSF55785">
    <property type="entry name" value="PYP-like sensor domain (PAS domain)"/>
    <property type="match status" value="1"/>
</dbReference>
<dbReference type="PRINTS" id="PR00344">
    <property type="entry name" value="BCTRLSENSOR"/>
</dbReference>
<evidence type="ECO:0000256" key="3">
    <source>
        <dbReference type="ARBA" id="ARBA00012438"/>
    </source>
</evidence>
<dbReference type="CDD" id="cd00130">
    <property type="entry name" value="PAS"/>
    <property type="match status" value="1"/>
</dbReference>
<dbReference type="RefSeq" id="WP_101262272.1">
    <property type="nucleotide sequence ID" value="NZ_MVDD01000012.1"/>
</dbReference>
<dbReference type="PROSITE" id="PS50112">
    <property type="entry name" value="PAS"/>
    <property type="match status" value="1"/>
</dbReference>
<dbReference type="GO" id="GO:0007234">
    <property type="term" value="P:osmosensory signaling via phosphorelay pathway"/>
    <property type="evidence" value="ECO:0007669"/>
    <property type="project" value="TreeGrafter"/>
</dbReference>
<dbReference type="InterPro" id="IPR036890">
    <property type="entry name" value="HATPase_C_sf"/>
</dbReference>
<dbReference type="GO" id="GO:0016020">
    <property type="term" value="C:membrane"/>
    <property type="evidence" value="ECO:0007669"/>
    <property type="project" value="UniProtKB-SubCell"/>
</dbReference>
<feature type="transmembrane region" description="Helical" evidence="13">
    <location>
        <begin position="96"/>
        <end position="115"/>
    </location>
</feature>
<feature type="transmembrane region" description="Helical" evidence="13">
    <location>
        <begin position="154"/>
        <end position="173"/>
    </location>
</feature>